<dbReference type="EMBL" id="SIRT01000004">
    <property type="protein sequence ID" value="TBN04460.1"/>
    <property type="molecule type" value="Genomic_DNA"/>
</dbReference>
<evidence type="ECO:0000313" key="2">
    <source>
        <dbReference type="Proteomes" id="UP000291142"/>
    </source>
</evidence>
<sequence>MYLNQDTTSKTTQQLVLGHIGSEKEYILQQGFNGTAIPTYKHPIKLNVYPTDFNKHSYNQFINAKASQTADVPIQYIDSITEKPKYLQLQIVDKVAVVDAINNNENISVKNYLSHNRYANVITHISIAFNQDHYNAITKADGVFLIEETPKLYVLKLQNTGKKAVYIPFNKGVVFQYKASNCCWQENERRQLNIVDLVSNYANCPNKTFKSSTRAKKKLNLYKL</sequence>
<gene>
    <name evidence="1" type="ORF">EYD45_07535</name>
</gene>
<evidence type="ECO:0000313" key="1">
    <source>
        <dbReference type="EMBL" id="TBN04460.1"/>
    </source>
</evidence>
<dbReference type="OrthoDB" id="1186960at2"/>
<comment type="caution">
    <text evidence="1">The sequence shown here is derived from an EMBL/GenBank/DDBJ whole genome shotgun (WGS) entry which is preliminary data.</text>
</comment>
<dbReference type="Proteomes" id="UP000291142">
    <property type="component" value="Unassembled WGS sequence"/>
</dbReference>
<dbReference type="AlphaFoldDB" id="A0A4Q9FFM9"/>
<protein>
    <submittedName>
        <fullName evidence="1">Uncharacterized protein</fullName>
    </submittedName>
</protein>
<accession>A0A4Q9FFM9</accession>
<reference evidence="1 2" key="1">
    <citation type="submission" date="2019-02" db="EMBL/GenBank/DDBJ databases">
        <title>Hyunsoonleella sp., isolated from marine sediment.</title>
        <authorList>
            <person name="Liu B.-T."/>
        </authorList>
    </citation>
    <scope>NUCLEOTIDE SEQUENCE [LARGE SCALE GENOMIC DNA]</scope>
    <source>
        <strain evidence="1 2">T58</strain>
    </source>
</reference>
<organism evidence="1 2">
    <name type="scientific">Hyunsoonleella flava</name>
    <dbReference type="NCBI Taxonomy" id="2527939"/>
    <lineage>
        <taxon>Bacteria</taxon>
        <taxon>Pseudomonadati</taxon>
        <taxon>Bacteroidota</taxon>
        <taxon>Flavobacteriia</taxon>
        <taxon>Flavobacteriales</taxon>
        <taxon>Flavobacteriaceae</taxon>
    </lineage>
</organism>
<keyword evidence="2" id="KW-1185">Reference proteome</keyword>
<name>A0A4Q9FFM9_9FLAO</name>
<proteinExistence type="predicted"/>
<dbReference type="RefSeq" id="WP_130963929.1">
    <property type="nucleotide sequence ID" value="NZ_SIRT01000004.1"/>
</dbReference>